<dbReference type="PANTHER" id="PTHR45398">
    <property type="match status" value="1"/>
</dbReference>
<feature type="domain" description="AMP-dependent synthetase/ligase" evidence="1">
    <location>
        <begin position="913"/>
        <end position="1262"/>
    </location>
</feature>
<dbReference type="InterPro" id="IPR000873">
    <property type="entry name" value="AMP-dep_synth/lig_dom"/>
</dbReference>
<dbReference type="InterPro" id="IPR001242">
    <property type="entry name" value="Condensation_dom"/>
</dbReference>
<dbReference type="InterPro" id="IPR023213">
    <property type="entry name" value="CAT-like_dom_sf"/>
</dbReference>
<keyword evidence="4" id="KW-1185">Reference proteome</keyword>
<dbReference type="Gene3D" id="3.40.50.980">
    <property type="match status" value="2"/>
</dbReference>
<reference evidence="3 4" key="1">
    <citation type="submission" date="2020-08" db="EMBL/GenBank/DDBJ databases">
        <title>Genomic Encyclopedia of Type Strains, Phase IV (KMG-IV): sequencing the most valuable type-strain genomes for metagenomic binning, comparative biology and taxonomic classification.</title>
        <authorList>
            <person name="Goeker M."/>
        </authorList>
    </citation>
    <scope>NUCLEOTIDE SEQUENCE [LARGE SCALE GENOMIC DNA]</scope>
    <source>
        <strain evidence="3 4">YIM 65646</strain>
    </source>
</reference>
<feature type="domain" description="Condensation" evidence="2">
    <location>
        <begin position="27"/>
        <end position="423"/>
    </location>
</feature>
<feature type="non-terminal residue" evidence="3">
    <location>
        <position position="1"/>
    </location>
</feature>
<evidence type="ECO:0000259" key="1">
    <source>
        <dbReference type="Pfam" id="PF00501"/>
    </source>
</evidence>
<accession>A0A841G5J4</accession>
<organism evidence="3 4">
    <name type="scientific">Phytomonospora endophytica</name>
    <dbReference type="NCBI Taxonomy" id="714109"/>
    <lineage>
        <taxon>Bacteria</taxon>
        <taxon>Bacillati</taxon>
        <taxon>Actinomycetota</taxon>
        <taxon>Actinomycetes</taxon>
        <taxon>Micromonosporales</taxon>
        <taxon>Micromonosporaceae</taxon>
        <taxon>Phytomonospora</taxon>
    </lineage>
</organism>
<dbReference type="GO" id="GO:0008610">
    <property type="term" value="P:lipid biosynthetic process"/>
    <property type="evidence" value="ECO:0007669"/>
    <property type="project" value="UniProtKB-ARBA"/>
</dbReference>
<dbReference type="SUPFAM" id="SSF52777">
    <property type="entry name" value="CoA-dependent acyltransferases"/>
    <property type="match status" value="4"/>
</dbReference>
<protein>
    <submittedName>
        <fullName evidence="3">Amino acid adenylation domain-containing protein</fullName>
    </submittedName>
</protein>
<dbReference type="Gene3D" id="3.30.559.30">
    <property type="entry name" value="Nonribosomal peptide synthetase, condensation domain"/>
    <property type="match status" value="2"/>
</dbReference>
<proteinExistence type="predicted"/>
<dbReference type="Pfam" id="PF00501">
    <property type="entry name" value="AMP-binding"/>
    <property type="match status" value="1"/>
</dbReference>
<dbReference type="Gene3D" id="3.30.559.10">
    <property type="entry name" value="Chloramphenicol acetyltransferase-like domain"/>
    <property type="match status" value="2"/>
</dbReference>
<dbReference type="PROSITE" id="PS00455">
    <property type="entry name" value="AMP_BINDING"/>
    <property type="match status" value="1"/>
</dbReference>
<evidence type="ECO:0000313" key="3">
    <source>
        <dbReference type="EMBL" id="MBB6040039.1"/>
    </source>
</evidence>
<sequence length="1288" mass="140651">FEHQTINELTTIATHNTNTPTPTPTPQNNTPLAPIQEWFFAQTFQQPHHWNLSTATAFDEPVDVAALAEALNGLVAHHDELRARFDSADDGDRRRRLAPTDSGRWPLTVLLDGDAEEVAAALDTAQADMGLTEGPLTSAVLVRPSDGNGEAQLVLTCHHLVVDAVSWTILVEDLHTAYRQRLLRAPIDLPAKTASYGQWAAELSANVQAGALDDEVVHWRSVPAFPLSVPGIGAEDPADGAGETLRQQRTGIELSRALRDHATRRHGARLEELMIAALVCAVGDVGQTGGVSLLREIHGRQHEISDLDTSRTVGWFTGMHPVTVALSDDGDVVSVLRDVKRFLRNMPRKGAGFLPLRELTGHLDGFDEPSVTFNYLGHTVFPSGVVAQDSTAVGFGTERARDEHRPHALEVVTFLEGDELVVDWIAPGSPAAQETLDLLCGRLVEQLRLLAVPDGPVAGDVIALTSTQEGVLFDAMFDEPGSGRYVERLEYELTGVAGVEELHHAWREVCGRHAMLRARLVWTDQGTALLESSPVAEVPFTTLEAGSQAEFEAIRERELTAPMAVNDPSLTRMTVVRTPSGEHHLFWVFHHLLLDGWSAAVLLDEFKTVHDARSRGEVPVLPAAPRLNEYVSWLRRTTQRHDSHDEFWRRRLDGHVRTNTLAPMDAPSEHPRPETYEFGIPDDLTAELGSVTRALRITLNTVVRAAWALTLGAYTASTDVVFGATLSGRSSQFVNSERFVGMLINTLPVRIGIDPAQPVQDWLVRIQADSVDLLEHQHSSLSRIKSLVGDQRDLFDTLVLFQNFPQPTEDADTGLLFRTVTAVEWTGYPLTLRIHPGSSLRADLTFDARRPPLPAADVARTFVRVLRSIAEQNESATVSDLRRTSDEDARRTRTWNARVRTAKTAGTLHRLVEDAADLTPDAVAVIDGRQRLTYAELDRRANQFARRLLQEDVAGGELIGVALPRSATLVAVLLGIQKAGLAYVPLDPGLPRERIEYIVEDAAITTIISDDAHREQLQESGSTVLALDRTELDRIGAMNADRLDLAVDPRDLAYVIYTSGSTGRPKGVAVEHGGCTDRLAGARRLFAVAPGDRVLARTPISFDISVWETFLPLSAGATVIMAAPSSRHDDGYLSELIRGERVTVAQFTPSGLLTLAEGGAGASHPSVRLLWLGGERLDRHVIEHAVKVFPEARIVNMYGPTEASVWATWWDCGTPIDGSTVPIGHALQNVAIHILDPQGHEVPVGGVGELCIGGIGVARGYLARPGLTADKFIPNPHTTDGTRLYRTG</sequence>
<dbReference type="InterPro" id="IPR020845">
    <property type="entry name" value="AMP-binding_CS"/>
</dbReference>
<dbReference type="GO" id="GO:0003824">
    <property type="term" value="F:catalytic activity"/>
    <property type="evidence" value="ECO:0007669"/>
    <property type="project" value="InterPro"/>
</dbReference>
<dbReference type="RefSeq" id="WP_184793112.1">
    <property type="nucleotide sequence ID" value="NZ_JACHGT010000034.1"/>
</dbReference>
<dbReference type="InterPro" id="IPR010071">
    <property type="entry name" value="AA_adenyl_dom"/>
</dbReference>
<dbReference type="FunFam" id="3.40.50.980:FF:000001">
    <property type="entry name" value="Non-ribosomal peptide synthetase"/>
    <property type="match status" value="1"/>
</dbReference>
<gene>
    <name evidence="3" type="ORF">HNR73_007940</name>
</gene>
<feature type="domain" description="Condensation" evidence="2">
    <location>
        <begin position="460"/>
        <end position="847"/>
    </location>
</feature>
<evidence type="ECO:0000259" key="2">
    <source>
        <dbReference type="Pfam" id="PF00668"/>
    </source>
</evidence>
<dbReference type="CDD" id="cd05930">
    <property type="entry name" value="A_NRPS"/>
    <property type="match status" value="1"/>
</dbReference>
<dbReference type="PANTHER" id="PTHR45398:SF1">
    <property type="entry name" value="ENZYME, PUTATIVE (JCVI)-RELATED"/>
    <property type="match status" value="1"/>
</dbReference>
<dbReference type="Pfam" id="PF00668">
    <property type="entry name" value="Condensation"/>
    <property type="match status" value="2"/>
</dbReference>
<dbReference type="SUPFAM" id="SSF56801">
    <property type="entry name" value="Acetyl-CoA synthetase-like"/>
    <property type="match status" value="1"/>
</dbReference>
<dbReference type="Gene3D" id="2.30.38.10">
    <property type="entry name" value="Luciferase, Domain 3"/>
    <property type="match status" value="1"/>
</dbReference>
<dbReference type="FunFam" id="3.40.50.12780:FF:000012">
    <property type="entry name" value="Non-ribosomal peptide synthetase"/>
    <property type="match status" value="1"/>
</dbReference>
<feature type="non-terminal residue" evidence="3">
    <location>
        <position position="1288"/>
    </location>
</feature>
<evidence type="ECO:0000313" key="4">
    <source>
        <dbReference type="Proteomes" id="UP000548476"/>
    </source>
</evidence>
<dbReference type="NCBIfam" id="TIGR01733">
    <property type="entry name" value="AA-adenyl-dom"/>
    <property type="match status" value="1"/>
</dbReference>
<dbReference type="Proteomes" id="UP000548476">
    <property type="component" value="Unassembled WGS sequence"/>
</dbReference>
<dbReference type="EMBL" id="JACHGT010000034">
    <property type="protein sequence ID" value="MBB6040039.1"/>
    <property type="molecule type" value="Genomic_DNA"/>
</dbReference>
<comment type="caution">
    <text evidence="3">The sequence shown here is derived from an EMBL/GenBank/DDBJ whole genome shotgun (WGS) entry which is preliminary data.</text>
</comment>
<name>A0A841G5J4_9ACTN</name>